<evidence type="ECO:0000313" key="1">
    <source>
        <dbReference type="EMBL" id="QWG24137.1"/>
    </source>
</evidence>
<accession>A0A975NZ67</accession>
<organism evidence="1 2">
    <name type="scientific">Bradyrhizobium sediminis</name>
    <dbReference type="NCBI Taxonomy" id="2840469"/>
    <lineage>
        <taxon>Bacteria</taxon>
        <taxon>Pseudomonadati</taxon>
        <taxon>Pseudomonadota</taxon>
        <taxon>Alphaproteobacteria</taxon>
        <taxon>Hyphomicrobiales</taxon>
        <taxon>Nitrobacteraceae</taxon>
        <taxon>Bradyrhizobium</taxon>
    </lineage>
</organism>
<name>A0A975NZ67_9BRAD</name>
<dbReference type="Proteomes" id="UP000676951">
    <property type="component" value="Chromosome"/>
</dbReference>
<dbReference type="EMBL" id="CP076136">
    <property type="protein sequence ID" value="QWG24137.1"/>
    <property type="molecule type" value="Genomic_DNA"/>
</dbReference>
<gene>
    <name evidence="1" type="ORF">KMZ93_04200</name>
</gene>
<protein>
    <submittedName>
        <fullName evidence="1">Uncharacterized protein</fullName>
    </submittedName>
</protein>
<dbReference type="AlphaFoldDB" id="A0A975NZ67"/>
<keyword evidence="2" id="KW-1185">Reference proteome</keyword>
<sequence length="76" mass="8773">MTQKTKRLLEQVETWPAEDQEELASVASEIESRRTGIYNLSDTERARIRQGIAAAEEGNFAPESEMEEFYKLHREA</sequence>
<proteinExistence type="predicted"/>
<evidence type="ECO:0000313" key="2">
    <source>
        <dbReference type="Proteomes" id="UP000676951"/>
    </source>
</evidence>
<dbReference type="RefSeq" id="WP_215604884.1">
    <property type="nucleotide sequence ID" value="NZ_CP076136.1"/>
</dbReference>
<reference evidence="1 2" key="1">
    <citation type="submission" date="2021-06" db="EMBL/GenBank/DDBJ databases">
        <title>Bradyrhizobium sp. S2-11-4 Genome sequencing.</title>
        <authorList>
            <person name="Jin L."/>
        </authorList>
    </citation>
    <scope>NUCLEOTIDE SEQUENCE [LARGE SCALE GENOMIC DNA]</scope>
    <source>
        <strain evidence="1 2">S2-11-4</strain>
    </source>
</reference>